<comment type="similarity">
    <text evidence="1">Belongs to the spermidine/spermine synthase family.</text>
</comment>
<evidence type="ECO:0000256" key="5">
    <source>
        <dbReference type="SAM" id="Phobius"/>
    </source>
</evidence>
<dbReference type="SUPFAM" id="SSF53335">
    <property type="entry name" value="S-adenosyl-L-methionine-dependent methyltransferases"/>
    <property type="match status" value="1"/>
</dbReference>
<keyword evidence="5" id="KW-0472">Membrane</keyword>
<evidence type="ECO:0000313" key="7">
    <source>
        <dbReference type="EMBL" id="PJF36134.1"/>
    </source>
</evidence>
<dbReference type="PANTHER" id="PTHR43317:SF1">
    <property type="entry name" value="THERMOSPERMINE SYNTHASE ACAULIS5"/>
    <property type="match status" value="1"/>
</dbReference>
<dbReference type="PROSITE" id="PS51006">
    <property type="entry name" value="PABS_2"/>
    <property type="match status" value="1"/>
</dbReference>
<feature type="transmembrane region" description="Helical" evidence="5">
    <location>
        <begin position="156"/>
        <end position="176"/>
    </location>
</feature>
<feature type="active site" description="Proton acceptor" evidence="4">
    <location>
        <position position="397"/>
    </location>
</feature>
<evidence type="ECO:0000313" key="8">
    <source>
        <dbReference type="Proteomes" id="UP000229681"/>
    </source>
</evidence>
<protein>
    <submittedName>
        <fullName evidence="7">Spermine synthase</fullName>
    </submittedName>
</protein>
<feature type="domain" description="PABS" evidence="6">
    <location>
        <begin position="345"/>
        <end position="481"/>
    </location>
</feature>
<dbReference type="GO" id="GO:0016740">
    <property type="term" value="F:transferase activity"/>
    <property type="evidence" value="ECO:0007669"/>
    <property type="project" value="UniProtKB-UniRule"/>
</dbReference>
<feature type="transmembrane region" description="Helical" evidence="5">
    <location>
        <begin position="43"/>
        <end position="67"/>
    </location>
</feature>
<feature type="transmembrane region" description="Helical" evidence="5">
    <location>
        <begin position="210"/>
        <end position="228"/>
    </location>
</feature>
<keyword evidence="5" id="KW-1133">Transmembrane helix</keyword>
<evidence type="ECO:0000256" key="2">
    <source>
        <dbReference type="ARBA" id="ARBA00022679"/>
    </source>
</evidence>
<feature type="transmembrane region" description="Helical" evidence="5">
    <location>
        <begin position="12"/>
        <end position="31"/>
    </location>
</feature>
<dbReference type="NCBIfam" id="NF037959">
    <property type="entry name" value="MFS_SpdSyn"/>
    <property type="match status" value="2"/>
</dbReference>
<feature type="transmembrane region" description="Helical" evidence="5">
    <location>
        <begin position="110"/>
        <end position="135"/>
    </location>
</feature>
<dbReference type="InterPro" id="IPR029063">
    <property type="entry name" value="SAM-dependent_MTases_sf"/>
</dbReference>
<evidence type="ECO:0000256" key="4">
    <source>
        <dbReference type="PROSITE-ProRule" id="PRU00354"/>
    </source>
</evidence>
<dbReference type="InterPro" id="IPR030374">
    <property type="entry name" value="PABS"/>
</dbReference>
<keyword evidence="5" id="KW-0812">Transmembrane</keyword>
<sequence length="546" mass="58960">MQSLSAHGKRWLLLAVFTSGMTTLAIELTASRLLGNVFGTSNLVWANVIGLMLLYLTVGYFVGGWLADRAPRAEQLYQIMAWAAFFSGLVPLVARPVLSAAASAVSAFEAGVALGSFVAVLVLFAAPITLLGCVSPFAVRIAVQSVGEAGKVSGRLYAISTLGSLVGTFLPTLWTIPALGTTATFFLFAMLLLFVALIGLALLGANGRAAALRLAWMPLLLALLSASGQSSALRPPPQGSRLLWEYDSAYNYIQVLELEAPVGQIVDGQFVTLWEAGTRELRLNEGQGIHSVWHPSRRDFGGTWDMFLAAPYFNPQPQIERICVIGLAAGTISTQYTDVFGAHVQIDGIEIDPAIVEAGRRFFGMTQPNLRVIVEDGRLGLRRLAQEGARYDLIAVDAYRVPYVPWHLTTLEFFQEARAALSERGLVAINVGRTVRANGEQDRRLIEAITHTMQQVFPSVHTLDVPESFNTLLIGTAQPTSITTLAAHYANLSPDAPQPLRRALSAAISGARPSIASEVLFTDDRAPVETIINQMVIDYLLGSSRP</sequence>
<dbReference type="Gene3D" id="3.40.50.150">
    <property type="entry name" value="Vaccinia Virus protein VP39"/>
    <property type="match status" value="1"/>
</dbReference>
<dbReference type="Pfam" id="PF01564">
    <property type="entry name" value="Spermine_synth"/>
    <property type="match status" value="1"/>
</dbReference>
<dbReference type="PANTHER" id="PTHR43317">
    <property type="entry name" value="THERMOSPERMINE SYNTHASE ACAULIS5"/>
    <property type="match status" value="1"/>
</dbReference>
<reference evidence="7 8" key="1">
    <citation type="submission" date="2017-11" db="EMBL/GenBank/DDBJ databases">
        <title>Evolution of Phototrophy in the Chloroflexi Phylum Driven by Horizontal Gene Transfer.</title>
        <authorList>
            <person name="Ward L.M."/>
            <person name="Hemp J."/>
            <person name="Shih P.M."/>
            <person name="Mcglynn S.E."/>
            <person name="Fischer W."/>
        </authorList>
    </citation>
    <scope>NUCLEOTIDE SEQUENCE [LARGE SCALE GENOMIC DNA]</scope>
    <source>
        <strain evidence="7">JP3_13</strain>
    </source>
</reference>
<evidence type="ECO:0000256" key="3">
    <source>
        <dbReference type="ARBA" id="ARBA00023115"/>
    </source>
</evidence>
<feature type="transmembrane region" description="Helical" evidence="5">
    <location>
        <begin position="182"/>
        <end position="203"/>
    </location>
</feature>
<name>A0A2M8PF03_9CHLR</name>
<dbReference type="GO" id="GO:0006596">
    <property type="term" value="P:polyamine biosynthetic process"/>
    <property type="evidence" value="ECO:0007669"/>
    <property type="project" value="UniProtKB-UniRule"/>
</dbReference>
<dbReference type="Proteomes" id="UP000229681">
    <property type="component" value="Unassembled WGS sequence"/>
</dbReference>
<evidence type="ECO:0000256" key="1">
    <source>
        <dbReference type="ARBA" id="ARBA00007867"/>
    </source>
</evidence>
<dbReference type="CDD" id="cd02440">
    <property type="entry name" value="AdoMet_MTases"/>
    <property type="match status" value="1"/>
</dbReference>
<keyword evidence="2 4" id="KW-0808">Transferase</keyword>
<proteinExistence type="inferred from homology"/>
<feature type="transmembrane region" description="Helical" evidence="5">
    <location>
        <begin position="79"/>
        <end position="98"/>
    </location>
</feature>
<keyword evidence="3 4" id="KW-0620">Polyamine biosynthesis</keyword>
<dbReference type="AlphaFoldDB" id="A0A2M8PF03"/>
<comment type="caution">
    <text evidence="7">The sequence shown here is derived from an EMBL/GenBank/DDBJ whole genome shotgun (WGS) entry which is preliminary data.</text>
</comment>
<dbReference type="EMBL" id="PGTM01000077">
    <property type="protein sequence ID" value="PJF36134.1"/>
    <property type="molecule type" value="Genomic_DNA"/>
</dbReference>
<organism evidence="7 8">
    <name type="scientific">Candidatus Thermofonsia Clade 1 bacterium</name>
    <dbReference type="NCBI Taxonomy" id="2364210"/>
    <lineage>
        <taxon>Bacteria</taxon>
        <taxon>Bacillati</taxon>
        <taxon>Chloroflexota</taxon>
        <taxon>Candidatus Thermofontia</taxon>
        <taxon>Candidatus Thermofonsia Clade 1</taxon>
    </lineage>
</organism>
<evidence type="ECO:0000259" key="6">
    <source>
        <dbReference type="PROSITE" id="PS51006"/>
    </source>
</evidence>
<accession>A0A2M8PF03</accession>
<gene>
    <name evidence="7" type="ORF">CUN49_06965</name>
</gene>